<keyword evidence="4" id="KW-0408">Iron</keyword>
<dbReference type="Proteomes" id="UP001597106">
    <property type="component" value="Unassembled WGS sequence"/>
</dbReference>
<dbReference type="SFLD" id="SFLDS00029">
    <property type="entry name" value="Radical_SAM"/>
    <property type="match status" value="1"/>
</dbReference>
<dbReference type="Gene3D" id="3.20.20.70">
    <property type="entry name" value="Aldolase class I"/>
    <property type="match status" value="1"/>
</dbReference>
<keyword evidence="3" id="KW-0479">Metal-binding</keyword>
<protein>
    <recommendedName>
        <fullName evidence="8">Radical SAM protein</fullName>
    </recommendedName>
</protein>
<reference evidence="7" key="1">
    <citation type="journal article" date="2019" name="Int. J. Syst. Evol. Microbiol.">
        <title>The Global Catalogue of Microorganisms (GCM) 10K type strain sequencing project: providing services to taxonomists for standard genome sequencing and annotation.</title>
        <authorList>
            <consortium name="The Broad Institute Genomics Platform"/>
            <consortium name="The Broad Institute Genome Sequencing Center for Infectious Disease"/>
            <person name="Wu L."/>
            <person name="Ma J."/>
        </authorList>
    </citation>
    <scope>NUCLEOTIDE SEQUENCE [LARGE SCALE GENOMIC DNA]</scope>
    <source>
        <strain evidence="7">CCUG 59685</strain>
    </source>
</reference>
<evidence type="ECO:0000256" key="3">
    <source>
        <dbReference type="ARBA" id="ARBA00022723"/>
    </source>
</evidence>
<dbReference type="InterPro" id="IPR007197">
    <property type="entry name" value="rSAM"/>
</dbReference>
<dbReference type="InterPro" id="IPR058240">
    <property type="entry name" value="rSAM_sf"/>
</dbReference>
<evidence type="ECO:0000256" key="4">
    <source>
        <dbReference type="ARBA" id="ARBA00023004"/>
    </source>
</evidence>
<sequence length="284" mass="31830">MPLPSSLFEALQRMAAQQAWQYVYPVWSRRAQGLSIGINLHPNQCCNWHCIYCQVPGLHRGPSPVIDLDHLQEELSACLHWLRQHLHAAKRIFSEDVQDIAFAGDGEPTTSPQFPEALALVERLLSQTSPTDRPARVRLITNGSQMHLTTTQQALKVLQQMGGEVWFKLDAGNDPEMLAVNDARLPLSLHLQRLQACSMACRTWVQTAVMQRRIADQLVTTPALAGYVQALLPLKENIEGILLYGIARPSQQDTLASIQAPDIRLLQQYAQALRTQGFNVRLFA</sequence>
<evidence type="ECO:0000256" key="5">
    <source>
        <dbReference type="ARBA" id="ARBA00023014"/>
    </source>
</evidence>
<organism evidence="6 7">
    <name type="scientific">Methylophilus glucosoxydans</name>
    <dbReference type="NCBI Taxonomy" id="752553"/>
    <lineage>
        <taxon>Bacteria</taxon>
        <taxon>Pseudomonadati</taxon>
        <taxon>Pseudomonadota</taxon>
        <taxon>Betaproteobacteria</taxon>
        <taxon>Nitrosomonadales</taxon>
        <taxon>Methylophilaceae</taxon>
        <taxon>Methylophilus</taxon>
    </lineage>
</organism>
<evidence type="ECO:0008006" key="8">
    <source>
        <dbReference type="Google" id="ProtNLM"/>
    </source>
</evidence>
<dbReference type="SUPFAM" id="SSF102114">
    <property type="entry name" value="Radical SAM enzymes"/>
    <property type="match status" value="1"/>
</dbReference>
<gene>
    <name evidence="6" type="ORF">ACFQ1T_08835</name>
</gene>
<evidence type="ECO:0000256" key="1">
    <source>
        <dbReference type="ARBA" id="ARBA00001966"/>
    </source>
</evidence>
<evidence type="ECO:0000313" key="6">
    <source>
        <dbReference type="EMBL" id="MFD0929882.1"/>
    </source>
</evidence>
<evidence type="ECO:0000313" key="7">
    <source>
        <dbReference type="Proteomes" id="UP001597106"/>
    </source>
</evidence>
<dbReference type="InterPro" id="IPR013785">
    <property type="entry name" value="Aldolase_TIM"/>
</dbReference>
<dbReference type="CDD" id="cd01335">
    <property type="entry name" value="Radical_SAM"/>
    <property type="match status" value="1"/>
</dbReference>
<comment type="caution">
    <text evidence="6">The sequence shown here is derived from an EMBL/GenBank/DDBJ whole genome shotgun (WGS) entry which is preliminary data.</text>
</comment>
<keyword evidence="7" id="KW-1185">Reference proteome</keyword>
<keyword evidence="5" id="KW-0411">Iron-sulfur</keyword>
<comment type="cofactor">
    <cofactor evidence="1">
        <name>[4Fe-4S] cluster</name>
        <dbReference type="ChEBI" id="CHEBI:49883"/>
    </cofactor>
</comment>
<keyword evidence="2" id="KW-0949">S-adenosyl-L-methionine</keyword>
<dbReference type="EMBL" id="JBHTJW010000002">
    <property type="protein sequence ID" value="MFD0929882.1"/>
    <property type="molecule type" value="Genomic_DNA"/>
</dbReference>
<name>A0ABW3GH05_9PROT</name>
<dbReference type="RefSeq" id="WP_379075772.1">
    <property type="nucleotide sequence ID" value="NZ_JBHTJW010000002.1"/>
</dbReference>
<accession>A0ABW3GH05</accession>
<proteinExistence type="predicted"/>
<evidence type="ECO:0000256" key="2">
    <source>
        <dbReference type="ARBA" id="ARBA00022691"/>
    </source>
</evidence>